<reference evidence="5 6" key="2">
    <citation type="submission" date="2021-05" db="EMBL/GenBank/DDBJ databases">
        <title>Ecology and evolution of chlamydial symbionts of arthropods.</title>
        <authorList>
            <person name="Halter T."/>
            <person name="Sixt B.S."/>
            <person name="Toenshoff E.R."/>
            <person name="Koestlbacher S."/>
            <person name="Schulz F."/>
            <person name="Kostanjsek R."/>
            <person name="Collingro A."/>
            <person name="Hendrickx F."/>
            <person name="Horn M."/>
        </authorList>
    </citation>
    <scope>NUCLEOTIDE SEQUENCE [LARGE SCALE GENOMIC DNA]</scope>
    <source>
        <strain evidence="5 6">15C</strain>
    </source>
</reference>
<evidence type="ECO:0000259" key="4">
    <source>
        <dbReference type="Pfam" id="PF15605"/>
    </source>
</evidence>
<accession>A0ABX8Z1I7</accession>
<dbReference type="Pfam" id="PF13637">
    <property type="entry name" value="Ank_4"/>
    <property type="match status" value="1"/>
</dbReference>
<evidence type="ECO:0000313" key="5">
    <source>
        <dbReference type="EMBL" id="QZA58173.1"/>
    </source>
</evidence>
<dbReference type="SUPFAM" id="SSF48403">
    <property type="entry name" value="Ankyrin repeat"/>
    <property type="match status" value="4"/>
</dbReference>
<dbReference type="Gene3D" id="1.25.40.20">
    <property type="entry name" value="Ankyrin repeat-containing domain"/>
    <property type="match status" value="7"/>
</dbReference>
<feature type="repeat" description="ANK" evidence="3">
    <location>
        <begin position="936"/>
        <end position="959"/>
    </location>
</feature>
<sequence length="2304" mass="261399">MSFSPLKQEKEQLPFYQNHSSWAPFFLTEKQAQTLLKAAVPITFPYTDLQGRTIQLWKYINLFAASITKNGLTTLFSSNKIHNALLPEESSELFLKRLESSSLKKWHFSYLEETKRIFIWPFLIGGGVDKYKLAYNAVLNLEHKENKTSTEQQLFNIIKKNLRESEELIGAKKEVREEILTRDGKPFNHQTEVNCAQNGIKSIIEDIEKQLKQNLSPSEKTQLLKERSIASLALDYTKRFLPSKSKAKTLKNPHPNPQNESFKDRVRANRLMESYNSCHPDHPIDEGSSGRHIGGVENEVGIILGLFDNLSGKMESEHTFFLPVVDKLSLDRKEIQRILQELALGIFVYNTVPFFSLHFNGDTNMYPVIHPAYQNTFVGYVISMLDYYMKGFLNGGFFSAAFVQEWNKNHNISEKDLEEQLVDVREYCKNFLGFPYLSIREMTEIFERMEALEPMKCEEHPILKDYSGFNSSFRIIAHQNSIKKVEDLFILDGNFDVLYTITPDPAYEQELTKHRQLTGEDPSSYRRLEKVYDKMSLQIKHIMPRIPEFKKLFEALNIISFFCYYFNTLKKANKFPLLSHRVFENTDVCPPLFPHLPLRAFYHEKIKLKLTELFIHQEKKHLIEQAILTNREKAVQYVAEEIQKYISRKNSYPLSKKQQEVSSYQKTASDFLQRLEATYVKAKAERFPKLDDLIREWETIHTNLSSSWNAASAALAGTEHQYVRQRNIQICNNNLKKLKEQQEQRSNLLEHPLSLLDLEAFIELQIENMDSTLHLYTQHKLEEEKQLQKRIVGGCGVALSHEPMRVDPIAYSLLNRHFGQLSGLLNEEIREISDPGNNGVLFKLCFTDFSFIDEGEKQAALSYLSPTSMSAAMIDIFHAIATDDEKRFEKTAEQITSWGFHDSHGMNPLHYAASVANTCLLDRVMGKVAIHIRDSQGHTALHFAAQSGNLEGIELLLSKAPGLLDMEATGGVTALYVAIQHAKLHVVQSLLAKGANPNCKTAHGMNALMCAIYRGFVEIALELLNRSRIDLKHTLDDKTTALHLAVECKSMLPVIEKMIANRIDVNQARWDGHTALHLAAKQGNLSFVRALLKADDMNLNAQLKSGKTALHLAVENDHYEIVELLLENKADPLLFGWNRETTLITAVRSGSINSALCLLSYVKKQTVTIQEKQALFVNVKDIHNQTALEIAAKFRIEDLWLSLFNPAKDDPKNTALQPMDHLLLLCQPGVDFDVIDFFQKKHQLHKPEQLMQTLITSAKNGHNVAVSRFYSKLDAEGFRYANGWSIHHHMAKFDHINFFSDIFSHSKLPSSQQIEEWATVAARYGSMRSLKILLDVLHKRKLLPSAGKKPLLEAVQAGQRKTADLIIHKILEPNIPLEVGGKYASHIAVINNDEEMVEFLLGRGVKFHLPDKKNLSAFHYAILYNQKKIVEFLLDPKKRVEIPADLLHFAAAKASPEILDFILKHTSNINALNPVKKETALLSAVRENNLTNTNLLCLRGASLHTKNSNGETPFLLAAKQNSSLLQFLLQYNPPYQVTDQGENALHLAAMHNQDENVELLLNHNFDATILDHAQKTPLMHAQEKQFFDICDILQGKRAQLERAKKTIVESLMNGQQNSFFSALKNLPINKSMTFIVPHIGKTCLPILHLIDLLVSEEKKKKEILEKFVQKYQVDINMQTAQGNTLLHIAAIKDQDPPFKKMNALVPNGQGITPLHLFAQSASLARFTSIFSEIDKDALDREDKEMQTPLFYAIQKNRLDIVSFLLDKGANPNHRSKTLMTPLGLAIEKNSLPIVRTLAEKGVCIESLIGVNGERALHIAVRKGFDEIAKYLVEKTTNMYQKDRQGKEPIHVAAAKGNQNMVRFLHACGASLFSIDYQGNGLAYFAAQSKCPELIDFLKEHEVPLDPLVSNDFKPKKAPLHMATIKGNLPMITQFSRYKADFEVRDSEGDTSLVYATISENAEILELFSESPLMNDKQQVYRSIITAIQLDSVPQIRILQRELKSIDQSLEFYQNITMLHVACQFGAIRIVHYLLKERADPLLKMHNGASAFDLAVLHNHVEIARAISYQIKINPNQKLSKGKNYLHLAAEKDSSSMIALLYLEGADLDALDAEGSTPLHVAVEKENMSAVKLLLALGAKTTIETFKSQTIYDMIQSEEIRALVTGYEKIFVLCQDLKEGRLHAAVRMGNADVLPILARIHDLHQSNIEGRTPLHIATLQRNFSVLRRLLELEIDPDFEVRDHQGKTPLFIAATETKDPQLVQFLLNLGANPKVKTNDGLSLLDAVKQNSKTEQTAVILNLLTTL</sequence>
<dbReference type="PANTHER" id="PTHR24198:SF165">
    <property type="entry name" value="ANKYRIN REPEAT-CONTAINING PROTEIN-RELATED"/>
    <property type="match status" value="1"/>
</dbReference>
<keyword evidence="6" id="KW-1185">Reference proteome</keyword>
<feature type="repeat" description="ANK" evidence="3">
    <location>
        <begin position="2243"/>
        <end position="2276"/>
    </location>
</feature>
<feature type="repeat" description="ANK" evidence="3">
    <location>
        <begin position="2080"/>
        <end position="2112"/>
    </location>
</feature>
<dbReference type="Pfam" id="PF00023">
    <property type="entry name" value="Ank"/>
    <property type="match status" value="1"/>
</dbReference>
<evidence type="ECO:0000256" key="3">
    <source>
        <dbReference type="PROSITE-ProRule" id="PRU00023"/>
    </source>
</evidence>
<reference evidence="5 6" key="1">
    <citation type="submission" date="2020-01" db="EMBL/GenBank/DDBJ databases">
        <authorList>
            <person name="Sixt B."/>
            <person name="Schulz F."/>
            <person name="Kostanjsek R."/>
            <person name="Koestlbacher S."/>
            <person name="Collingro A."/>
            <person name="Toenshoff E."/>
            <person name="Horn M."/>
        </authorList>
    </citation>
    <scope>NUCLEOTIDE SEQUENCE [LARGE SCALE GENOMIC DNA]</scope>
    <source>
        <strain evidence="5 6">15C</strain>
    </source>
</reference>
<dbReference type="PANTHER" id="PTHR24198">
    <property type="entry name" value="ANKYRIN REPEAT AND PROTEIN KINASE DOMAIN-CONTAINING PROTEIN"/>
    <property type="match status" value="1"/>
</dbReference>
<feature type="repeat" description="ANK" evidence="3">
    <location>
        <begin position="1380"/>
        <end position="1412"/>
    </location>
</feature>
<dbReference type="RefSeq" id="WP_194845881.1">
    <property type="nucleotide sequence ID" value="NZ_CP075585.1"/>
</dbReference>
<feature type="repeat" description="ANK" evidence="3">
    <location>
        <begin position="1844"/>
        <end position="1876"/>
    </location>
</feature>
<gene>
    <name evidence="5" type="ORF">RHAB15C_0000043</name>
</gene>
<dbReference type="SMART" id="SM00248">
    <property type="entry name" value="ANK"/>
    <property type="match status" value="29"/>
</dbReference>
<name>A0ABX8Z1I7_9BACT</name>
<organism evidence="5 6">
    <name type="scientific">Candidatus Rhabdochlamydia porcellionis</name>
    <dbReference type="NCBI Taxonomy" id="225148"/>
    <lineage>
        <taxon>Bacteria</taxon>
        <taxon>Pseudomonadati</taxon>
        <taxon>Chlamydiota</taxon>
        <taxon>Chlamydiia</taxon>
        <taxon>Parachlamydiales</taxon>
        <taxon>Candidatus Rhabdochlamydiaceae</taxon>
        <taxon>Candidatus Rhabdochlamydia</taxon>
    </lineage>
</organism>
<evidence type="ECO:0000313" key="6">
    <source>
        <dbReference type="Proteomes" id="UP000822862"/>
    </source>
</evidence>
<feature type="repeat" description="ANK" evidence="3">
    <location>
        <begin position="1105"/>
        <end position="1131"/>
    </location>
</feature>
<dbReference type="InterPro" id="IPR028948">
    <property type="entry name" value="Ntox28"/>
</dbReference>
<dbReference type="PRINTS" id="PR01415">
    <property type="entry name" value="ANKYRIN"/>
</dbReference>
<protein>
    <submittedName>
        <fullName evidence="5">Ankyrin repeats (3 copies)</fullName>
    </submittedName>
</protein>
<dbReference type="PROSITE" id="PS50088">
    <property type="entry name" value="ANK_REPEAT"/>
    <property type="match status" value="13"/>
</dbReference>
<feature type="repeat" description="ANK" evidence="3">
    <location>
        <begin position="1811"/>
        <end position="1843"/>
    </location>
</feature>
<dbReference type="Pfam" id="PF12796">
    <property type="entry name" value="Ank_2"/>
    <property type="match status" value="8"/>
</dbReference>
<feature type="domain" description="Bacterial toxin 28" evidence="4">
    <location>
        <begin position="157"/>
        <end position="242"/>
    </location>
</feature>
<dbReference type="EMBL" id="CP075585">
    <property type="protein sequence ID" value="QZA58173.1"/>
    <property type="molecule type" value="Genomic_DNA"/>
</dbReference>
<dbReference type="InterPro" id="IPR036770">
    <property type="entry name" value="Ankyrin_rpt-contain_sf"/>
</dbReference>
<feature type="repeat" description="ANK" evidence="3">
    <location>
        <begin position="1540"/>
        <end position="1572"/>
    </location>
</feature>
<evidence type="ECO:0000256" key="1">
    <source>
        <dbReference type="ARBA" id="ARBA00022737"/>
    </source>
</evidence>
<dbReference type="Pfam" id="PF15605">
    <property type="entry name" value="Ntox28"/>
    <property type="match status" value="1"/>
</dbReference>
<dbReference type="Proteomes" id="UP000822862">
    <property type="component" value="Chromosome"/>
</dbReference>
<feature type="repeat" description="ANK" evidence="3">
    <location>
        <begin position="970"/>
        <end position="1002"/>
    </location>
</feature>
<dbReference type="PROSITE" id="PS50297">
    <property type="entry name" value="ANK_REP_REGION"/>
    <property type="match status" value="12"/>
</dbReference>
<feature type="repeat" description="ANK" evidence="3">
    <location>
        <begin position="2208"/>
        <end position="2240"/>
    </location>
</feature>
<feature type="repeat" description="ANK" evidence="3">
    <location>
        <begin position="2113"/>
        <end position="2145"/>
    </location>
</feature>
<keyword evidence="2 3" id="KW-0040">ANK repeat</keyword>
<feature type="repeat" description="ANK" evidence="3">
    <location>
        <begin position="1071"/>
        <end position="1093"/>
    </location>
</feature>
<feature type="repeat" description="ANK" evidence="3">
    <location>
        <begin position="1744"/>
        <end position="1776"/>
    </location>
</feature>
<keyword evidence="1" id="KW-0677">Repeat</keyword>
<proteinExistence type="predicted"/>
<evidence type="ECO:0000256" key="2">
    <source>
        <dbReference type="ARBA" id="ARBA00023043"/>
    </source>
</evidence>
<dbReference type="InterPro" id="IPR002110">
    <property type="entry name" value="Ankyrin_rpt"/>
</dbReference>